<protein>
    <recommendedName>
        <fullName evidence="3">Flagellin</fullName>
    </recommendedName>
</protein>
<keyword evidence="7" id="KW-1185">Reference proteome</keyword>
<comment type="similarity">
    <text evidence="1 3">Belongs to the bacterial flagellin family.</text>
</comment>
<evidence type="ECO:0000313" key="7">
    <source>
        <dbReference type="Proteomes" id="UP000053235"/>
    </source>
</evidence>
<keyword evidence="3" id="KW-0964">Secreted</keyword>
<dbReference type="OrthoDB" id="9808068at2"/>
<comment type="function">
    <text evidence="3">Flagellin is the subunit protein which polymerizes to form the filaments of bacterial flagella.</text>
</comment>
<dbReference type="GO" id="GO:0009288">
    <property type="term" value="C:bacterial-type flagellum"/>
    <property type="evidence" value="ECO:0007669"/>
    <property type="project" value="UniProtKB-SubCell"/>
</dbReference>
<dbReference type="InterPro" id="IPR001029">
    <property type="entry name" value="Flagellin_N"/>
</dbReference>
<evidence type="ECO:0000259" key="5">
    <source>
        <dbReference type="Pfam" id="PF00700"/>
    </source>
</evidence>
<reference evidence="7" key="1">
    <citation type="submission" date="2015-07" db="EMBL/GenBank/DDBJ databases">
        <authorList>
            <person name="Rodrigo-Torres Lidia"/>
            <person name="Arahal R.David."/>
        </authorList>
    </citation>
    <scope>NUCLEOTIDE SEQUENCE [LARGE SCALE GENOMIC DNA]</scope>
    <source>
        <strain evidence="7">CECT 5112</strain>
    </source>
</reference>
<evidence type="ECO:0000313" key="6">
    <source>
        <dbReference type="EMBL" id="CTQ68242.1"/>
    </source>
</evidence>
<evidence type="ECO:0000256" key="2">
    <source>
        <dbReference type="ARBA" id="ARBA00023143"/>
    </source>
</evidence>
<name>A0A0M7A1C6_9HYPH</name>
<dbReference type="PANTHER" id="PTHR42792">
    <property type="entry name" value="FLAGELLIN"/>
    <property type="match status" value="1"/>
</dbReference>
<keyword evidence="2 3" id="KW-0975">Bacterial flagellum</keyword>
<dbReference type="RefSeq" id="WP_055671466.1">
    <property type="nucleotide sequence ID" value="NZ_CXWD01000005.1"/>
</dbReference>
<proteinExistence type="inferred from homology"/>
<dbReference type="PANTHER" id="PTHR42792:SF2">
    <property type="entry name" value="FLAGELLIN"/>
    <property type="match status" value="1"/>
</dbReference>
<dbReference type="GO" id="GO:0005576">
    <property type="term" value="C:extracellular region"/>
    <property type="evidence" value="ECO:0007669"/>
    <property type="project" value="UniProtKB-SubCell"/>
</dbReference>
<dbReference type="SUPFAM" id="SSF64518">
    <property type="entry name" value="Phase 1 flagellin"/>
    <property type="match status" value="1"/>
</dbReference>
<keyword evidence="6" id="KW-0282">Flagellum</keyword>
<dbReference type="AlphaFoldDB" id="A0A0M7A1C6"/>
<sequence>MSDITLTNAVRANLNTLTSTAKMMSDVQNKLATGKKVNSALDNPNSFFTAKGLENRASDLSTLLDDMGQGVQTLKAADKGISAISDLVDAAKAKANQALQTSDKVQRSKYAQEYNDLLSQMEDLAKDSGYKGKNLLSGTGNDLSLTFNEDGSSSLSISAVDYTNSSAGLGLSDIDRTATSATAQIEIAPDATTANTTLTSLGTYKAGDTLSVTNSDGEVETTITITDSTTLSGLATDIASAPSAAASTYDAATGNITLAGAGVQLNSGSEELATAGTISAFDSDSNIEAALSKLKSAQDTLRAQASTFGTNLSIVENRQDFTTDLINTLQEGAGELTLADTNTEGANLLALQTQQQLASTSLSMASQASQNVLRLF</sequence>
<feature type="domain" description="Flagellin C-terminal" evidence="5">
    <location>
        <begin position="294"/>
        <end position="376"/>
    </location>
</feature>
<comment type="subcellular location">
    <subcellularLocation>
        <location evidence="3">Secreted</location>
    </subcellularLocation>
    <subcellularLocation>
        <location evidence="3">Bacterial flagellum</location>
    </subcellularLocation>
</comment>
<dbReference type="Pfam" id="PF00700">
    <property type="entry name" value="Flagellin_C"/>
    <property type="match status" value="1"/>
</dbReference>
<keyword evidence="6" id="KW-0966">Cell projection</keyword>
<dbReference type="Gene3D" id="1.20.1330.10">
    <property type="entry name" value="f41 fragment of flagellin, N-terminal domain"/>
    <property type="match status" value="1"/>
</dbReference>
<organism evidence="6 7">
    <name type="scientific">Roseibium alexandrii</name>
    <dbReference type="NCBI Taxonomy" id="388408"/>
    <lineage>
        <taxon>Bacteria</taxon>
        <taxon>Pseudomonadati</taxon>
        <taxon>Pseudomonadota</taxon>
        <taxon>Alphaproteobacteria</taxon>
        <taxon>Hyphomicrobiales</taxon>
        <taxon>Stappiaceae</taxon>
        <taxon>Roseibium</taxon>
    </lineage>
</organism>
<dbReference type="STRING" id="388408.LAX5112_01687"/>
<accession>A0A0M7A1C6</accession>
<dbReference type="EMBL" id="CXWD01000005">
    <property type="protein sequence ID" value="CTQ68242.1"/>
    <property type="molecule type" value="Genomic_DNA"/>
</dbReference>
<keyword evidence="6" id="KW-0969">Cilium</keyword>
<feature type="domain" description="Flagellin N-terminal" evidence="4">
    <location>
        <begin position="11"/>
        <end position="139"/>
    </location>
</feature>
<evidence type="ECO:0000259" key="4">
    <source>
        <dbReference type="Pfam" id="PF00669"/>
    </source>
</evidence>
<dbReference type="Pfam" id="PF00669">
    <property type="entry name" value="Flagellin_N"/>
    <property type="match status" value="1"/>
</dbReference>
<gene>
    <name evidence="6" type="primary">flaA_1</name>
    <name evidence="6" type="ORF">LAX5112_01687</name>
</gene>
<dbReference type="GO" id="GO:0005198">
    <property type="term" value="F:structural molecule activity"/>
    <property type="evidence" value="ECO:0007669"/>
    <property type="project" value="UniProtKB-UniRule"/>
</dbReference>
<evidence type="ECO:0000256" key="1">
    <source>
        <dbReference type="ARBA" id="ARBA00005709"/>
    </source>
</evidence>
<dbReference type="InterPro" id="IPR046358">
    <property type="entry name" value="Flagellin_C"/>
</dbReference>
<evidence type="ECO:0000256" key="3">
    <source>
        <dbReference type="RuleBase" id="RU362073"/>
    </source>
</evidence>
<dbReference type="Proteomes" id="UP000053235">
    <property type="component" value="Unassembled WGS sequence"/>
</dbReference>
<dbReference type="InterPro" id="IPR001492">
    <property type="entry name" value="Flagellin"/>
</dbReference>